<gene>
    <name evidence="2" type="ORF">CH338_25770</name>
</gene>
<dbReference type="EMBL" id="NPEU01000500">
    <property type="protein sequence ID" value="RAI31460.1"/>
    <property type="molecule type" value="Genomic_DNA"/>
</dbReference>
<reference evidence="2 3" key="1">
    <citation type="submission" date="2017-07" db="EMBL/GenBank/DDBJ databases">
        <title>Draft Genome Sequences of Select Purple Nonsulfur Bacteria.</title>
        <authorList>
            <person name="Lasarre B."/>
            <person name="Mckinlay J.B."/>
        </authorList>
    </citation>
    <scope>NUCLEOTIDE SEQUENCE [LARGE SCALE GENOMIC DNA]</scope>
    <source>
        <strain evidence="2 3">DSM 11907</strain>
    </source>
</reference>
<feature type="signal peptide" evidence="1">
    <location>
        <begin position="1"/>
        <end position="19"/>
    </location>
</feature>
<protein>
    <submittedName>
        <fullName evidence="2">Uncharacterized protein</fullName>
    </submittedName>
</protein>
<dbReference type="RefSeq" id="WP_111359904.1">
    <property type="nucleotide sequence ID" value="NZ_NHSK01000243.1"/>
</dbReference>
<keyword evidence="1" id="KW-0732">Signal</keyword>
<dbReference type="Proteomes" id="UP000248863">
    <property type="component" value="Unassembled WGS sequence"/>
</dbReference>
<evidence type="ECO:0000256" key="1">
    <source>
        <dbReference type="SAM" id="SignalP"/>
    </source>
</evidence>
<dbReference type="AlphaFoldDB" id="A0A327JY54"/>
<comment type="caution">
    <text evidence="2">The sequence shown here is derived from an EMBL/GenBank/DDBJ whole genome shotgun (WGS) entry which is preliminary data.</text>
</comment>
<name>A0A327JY54_9BRAD</name>
<keyword evidence="3" id="KW-1185">Reference proteome</keyword>
<accession>A0A327JY54</accession>
<evidence type="ECO:0000313" key="3">
    <source>
        <dbReference type="Proteomes" id="UP000248863"/>
    </source>
</evidence>
<evidence type="ECO:0000313" key="2">
    <source>
        <dbReference type="EMBL" id="RAI31460.1"/>
    </source>
</evidence>
<organism evidence="2 3">
    <name type="scientific">Rhodoplanes elegans</name>
    <dbReference type="NCBI Taxonomy" id="29408"/>
    <lineage>
        <taxon>Bacteria</taxon>
        <taxon>Pseudomonadati</taxon>
        <taxon>Pseudomonadota</taxon>
        <taxon>Alphaproteobacteria</taxon>
        <taxon>Hyphomicrobiales</taxon>
        <taxon>Nitrobacteraceae</taxon>
        <taxon>Rhodoplanes</taxon>
    </lineage>
</organism>
<feature type="chain" id="PRO_5016322694" evidence="1">
    <location>
        <begin position="20"/>
        <end position="157"/>
    </location>
</feature>
<sequence>MRAHLVTLSMAVALSLATAATGLGAPADDWAEDLRRCLVTKDIDGGRVVLAIDEGVIEIDVQRGTDSDAETYKVSFDGGAPIDTTPPKGATGLYEHRLGAVAAVSPVFSKAKRMAIVITAADKPTETITIAVGNGAKAMAFLKKCAAYWDRRNRKGR</sequence>
<proteinExistence type="predicted"/>